<dbReference type="VEuPathDB" id="FungiDB:AMAG_10549"/>
<dbReference type="OrthoDB" id="2384430at2759"/>
<name>A0A0L0SVA7_ALLM3</name>
<dbReference type="InterPro" id="IPR006597">
    <property type="entry name" value="Sel1-like"/>
</dbReference>
<proteinExistence type="predicted"/>
<evidence type="ECO:0000313" key="1">
    <source>
        <dbReference type="EMBL" id="KNE66325.1"/>
    </source>
</evidence>
<dbReference type="Gene3D" id="1.25.40.10">
    <property type="entry name" value="Tetratricopeptide repeat domain"/>
    <property type="match status" value="1"/>
</dbReference>
<dbReference type="InterPro" id="IPR011990">
    <property type="entry name" value="TPR-like_helical_dom_sf"/>
</dbReference>
<dbReference type="Proteomes" id="UP000054350">
    <property type="component" value="Unassembled WGS sequence"/>
</dbReference>
<accession>A0A0L0SVA7</accession>
<dbReference type="SMART" id="SM00671">
    <property type="entry name" value="SEL1"/>
    <property type="match status" value="2"/>
</dbReference>
<reference evidence="2" key="2">
    <citation type="submission" date="2009-11" db="EMBL/GenBank/DDBJ databases">
        <title>The Genome Sequence of Allomyces macrogynus strain ATCC 38327.</title>
        <authorList>
            <consortium name="The Broad Institute Genome Sequencing Platform"/>
            <person name="Russ C."/>
            <person name="Cuomo C."/>
            <person name="Shea T."/>
            <person name="Young S.K."/>
            <person name="Zeng Q."/>
            <person name="Koehrsen M."/>
            <person name="Haas B."/>
            <person name="Borodovsky M."/>
            <person name="Guigo R."/>
            <person name="Alvarado L."/>
            <person name="Berlin A."/>
            <person name="Borenstein D."/>
            <person name="Chen Z."/>
            <person name="Engels R."/>
            <person name="Freedman E."/>
            <person name="Gellesch M."/>
            <person name="Goldberg J."/>
            <person name="Griggs A."/>
            <person name="Gujja S."/>
            <person name="Heiman D."/>
            <person name="Hepburn T."/>
            <person name="Howarth C."/>
            <person name="Jen D."/>
            <person name="Larson L."/>
            <person name="Lewis B."/>
            <person name="Mehta T."/>
            <person name="Park D."/>
            <person name="Pearson M."/>
            <person name="Roberts A."/>
            <person name="Saif S."/>
            <person name="Shenoy N."/>
            <person name="Sisk P."/>
            <person name="Stolte C."/>
            <person name="Sykes S."/>
            <person name="Walk T."/>
            <person name="White J."/>
            <person name="Yandava C."/>
            <person name="Burger G."/>
            <person name="Gray M.W."/>
            <person name="Holland P.W.H."/>
            <person name="King N."/>
            <person name="Lang F.B.F."/>
            <person name="Roger A.J."/>
            <person name="Ruiz-Trillo I."/>
            <person name="Lander E."/>
            <person name="Nusbaum C."/>
        </authorList>
    </citation>
    <scope>NUCLEOTIDE SEQUENCE [LARGE SCALE GENOMIC DNA]</scope>
    <source>
        <strain evidence="2">ATCC 38327</strain>
    </source>
</reference>
<sequence>MFDKELAPGVNIRPMYKVGKVYQQALGMSENAREAVLSFTRAASRNKLDACLAMASCCERGYGVSRDLVKALEWIDAATRIGPRHDNAILARMAAMTLRITMSKHGDHVRALVETGAAGPFLAA</sequence>
<organism evidence="1 2">
    <name type="scientific">Allomyces macrogynus (strain ATCC 38327)</name>
    <name type="common">Allomyces javanicus var. macrogynus</name>
    <dbReference type="NCBI Taxonomy" id="578462"/>
    <lineage>
        <taxon>Eukaryota</taxon>
        <taxon>Fungi</taxon>
        <taxon>Fungi incertae sedis</taxon>
        <taxon>Blastocladiomycota</taxon>
        <taxon>Blastocladiomycetes</taxon>
        <taxon>Blastocladiales</taxon>
        <taxon>Blastocladiaceae</taxon>
        <taxon>Allomyces</taxon>
    </lineage>
</organism>
<keyword evidence="2" id="KW-1185">Reference proteome</keyword>
<protein>
    <submittedName>
        <fullName evidence="1">Uncharacterized protein</fullName>
    </submittedName>
</protein>
<dbReference type="EMBL" id="GG745349">
    <property type="protein sequence ID" value="KNE66325.1"/>
    <property type="molecule type" value="Genomic_DNA"/>
</dbReference>
<evidence type="ECO:0000313" key="2">
    <source>
        <dbReference type="Proteomes" id="UP000054350"/>
    </source>
</evidence>
<dbReference type="Pfam" id="PF08238">
    <property type="entry name" value="Sel1"/>
    <property type="match status" value="2"/>
</dbReference>
<dbReference type="AlphaFoldDB" id="A0A0L0SVA7"/>
<gene>
    <name evidence="1" type="ORF">AMAG_10549</name>
</gene>
<reference evidence="1 2" key="1">
    <citation type="submission" date="2009-11" db="EMBL/GenBank/DDBJ databases">
        <title>Annotation of Allomyces macrogynus ATCC 38327.</title>
        <authorList>
            <consortium name="The Broad Institute Genome Sequencing Platform"/>
            <person name="Russ C."/>
            <person name="Cuomo C."/>
            <person name="Burger G."/>
            <person name="Gray M.W."/>
            <person name="Holland P.W.H."/>
            <person name="King N."/>
            <person name="Lang F.B.F."/>
            <person name="Roger A.J."/>
            <person name="Ruiz-Trillo I."/>
            <person name="Young S.K."/>
            <person name="Zeng Q."/>
            <person name="Gargeya S."/>
            <person name="Fitzgerald M."/>
            <person name="Haas B."/>
            <person name="Abouelleil A."/>
            <person name="Alvarado L."/>
            <person name="Arachchi H.M."/>
            <person name="Berlin A."/>
            <person name="Chapman S.B."/>
            <person name="Gearin G."/>
            <person name="Goldberg J."/>
            <person name="Griggs A."/>
            <person name="Gujja S."/>
            <person name="Hansen M."/>
            <person name="Heiman D."/>
            <person name="Howarth C."/>
            <person name="Larimer J."/>
            <person name="Lui A."/>
            <person name="MacDonald P.J.P."/>
            <person name="McCowen C."/>
            <person name="Montmayeur A."/>
            <person name="Murphy C."/>
            <person name="Neiman D."/>
            <person name="Pearson M."/>
            <person name="Priest M."/>
            <person name="Roberts A."/>
            <person name="Saif S."/>
            <person name="Shea T."/>
            <person name="Sisk P."/>
            <person name="Stolte C."/>
            <person name="Sykes S."/>
            <person name="Wortman J."/>
            <person name="Nusbaum C."/>
            <person name="Birren B."/>
        </authorList>
    </citation>
    <scope>NUCLEOTIDE SEQUENCE [LARGE SCALE GENOMIC DNA]</scope>
    <source>
        <strain evidence="1 2">ATCC 38327</strain>
    </source>
</reference>
<dbReference type="SUPFAM" id="SSF81901">
    <property type="entry name" value="HCP-like"/>
    <property type="match status" value="1"/>
</dbReference>